<dbReference type="AlphaFoldDB" id="A0A9P1DAQ8"/>
<organism evidence="1">
    <name type="scientific">Cladocopium goreaui</name>
    <dbReference type="NCBI Taxonomy" id="2562237"/>
    <lineage>
        <taxon>Eukaryota</taxon>
        <taxon>Sar</taxon>
        <taxon>Alveolata</taxon>
        <taxon>Dinophyceae</taxon>
        <taxon>Suessiales</taxon>
        <taxon>Symbiodiniaceae</taxon>
        <taxon>Cladocopium</taxon>
    </lineage>
</organism>
<evidence type="ECO:0000313" key="3">
    <source>
        <dbReference type="Proteomes" id="UP001152797"/>
    </source>
</evidence>
<keyword evidence="3" id="KW-1185">Reference proteome</keyword>
<evidence type="ECO:0000313" key="2">
    <source>
        <dbReference type="EMBL" id="CAL1160250.1"/>
    </source>
</evidence>
<gene>
    <name evidence="1" type="ORF">C1SCF055_LOCUS32474</name>
</gene>
<reference evidence="1" key="1">
    <citation type="submission" date="2022-10" db="EMBL/GenBank/DDBJ databases">
        <authorList>
            <person name="Chen Y."/>
            <person name="Dougan E. K."/>
            <person name="Chan C."/>
            <person name="Rhodes N."/>
            <person name="Thang M."/>
        </authorList>
    </citation>
    <scope>NUCLEOTIDE SEQUENCE</scope>
</reference>
<dbReference type="EMBL" id="CAMXCT010003912">
    <property type="protein sequence ID" value="CAI4006875.1"/>
    <property type="molecule type" value="Genomic_DNA"/>
</dbReference>
<dbReference type="EMBL" id="CAMXCT020003912">
    <property type="protein sequence ID" value="CAL1160250.1"/>
    <property type="molecule type" value="Genomic_DNA"/>
</dbReference>
<dbReference type="EMBL" id="CAMXCT030003912">
    <property type="protein sequence ID" value="CAL4794187.1"/>
    <property type="molecule type" value="Genomic_DNA"/>
</dbReference>
<proteinExistence type="predicted"/>
<reference evidence="2" key="2">
    <citation type="submission" date="2024-04" db="EMBL/GenBank/DDBJ databases">
        <authorList>
            <person name="Chen Y."/>
            <person name="Shah S."/>
            <person name="Dougan E. K."/>
            <person name="Thang M."/>
            <person name="Chan C."/>
        </authorList>
    </citation>
    <scope>NUCLEOTIDE SEQUENCE [LARGE SCALE GENOMIC DNA]</scope>
</reference>
<protein>
    <submittedName>
        <fullName evidence="1">Uncharacterized protein</fullName>
    </submittedName>
</protein>
<accession>A0A9P1DAQ8</accession>
<comment type="caution">
    <text evidence="1">The sequence shown here is derived from an EMBL/GenBank/DDBJ whole genome shotgun (WGS) entry which is preliminary data.</text>
</comment>
<name>A0A9P1DAQ8_9DINO</name>
<dbReference type="Proteomes" id="UP001152797">
    <property type="component" value="Unassembled WGS sequence"/>
</dbReference>
<sequence length="212" mass="24185">MLRPRLLFVICGKPRLPIATAALVCCLNASSENDTGEALRPILHIEKSSFTKSNQEEVQRFWSTLGKTSQSTLTRAIVVRSTMSIVEEKYLEEYVGNMQLPDMADERLNIELRERLLNILRSTPDSSIVQSLKFQDDAKNLITLERVMLRHWRTPSGELAIALAYASDQRTGRDNQDDAEKSQEDLSQWLDFKLKHEIIAKSDVKELPDPEL</sequence>
<evidence type="ECO:0000313" key="1">
    <source>
        <dbReference type="EMBL" id="CAI4006875.1"/>
    </source>
</evidence>